<feature type="compositionally biased region" description="Low complexity" evidence="1">
    <location>
        <begin position="207"/>
        <end position="218"/>
    </location>
</feature>
<dbReference type="EMBL" id="CP136864">
    <property type="protein sequence ID" value="WOJ93886.1"/>
    <property type="molecule type" value="Genomic_DNA"/>
</dbReference>
<evidence type="ECO:0000313" key="2">
    <source>
        <dbReference type="EMBL" id="WOJ93886.1"/>
    </source>
</evidence>
<evidence type="ECO:0000313" key="3">
    <source>
        <dbReference type="Proteomes" id="UP001626537"/>
    </source>
</evidence>
<feature type="region of interest" description="Disordered" evidence="1">
    <location>
        <begin position="202"/>
        <end position="260"/>
    </location>
</feature>
<accession>A0ABZ0I745</accession>
<dbReference type="RefSeq" id="WP_407348526.1">
    <property type="nucleotide sequence ID" value="NZ_CP136864.1"/>
</dbReference>
<protein>
    <submittedName>
        <fullName evidence="2">Uncharacterized protein</fullName>
    </submittedName>
</protein>
<evidence type="ECO:0000256" key="1">
    <source>
        <dbReference type="SAM" id="MobiDB-lite"/>
    </source>
</evidence>
<proteinExistence type="predicted"/>
<dbReference type="Proteomes" id="UP001626537">
    <property type="component" value="Chromosome"/>
</dbReference>
<organism evidence="2 3">
    <name type="scientific">Congregibacter variabilis</name>
    <dbReference type="NCBI Taxonomy" id="3081200"/>
    <lineage>
        <taxon>Bacteria</taxon>
        <taxon>Pseudomonadati</taxon>
        <taxon>Pseudomonadota</taxon>
        <taxon>Gammaproteobacteria</taxon>
        <taxon>Cellvibrionales</taxon>
        <taxon>Halieaceae</taxon>
        <taxon>Congregibacter</taxon>
    </lineage>
</organism>
<gene>
    <name evidence="2" type="ORF">R0135_01645</name>
</gene>
<reference evidence="2 3" key="1">
    <citation type="submission" date="2023-10" db="EMBL/GenBank/DDBJ databases">
        <title>Two novel species belonging to the OM43/NOR5 clade.</title>
        <authorList>
            <person name="Park M."/>
        </authorList>
    </citation>
    <scope>NUCLEOTIDE SEQUENCE [LARGE SCALE GENOMIC DNA]</scope>
    <source>
        <strain evidence="2 3">IMCC43200</strain>
    </source>
</reference>
<keyword evidence="3" id="KW-1185">Reference proteome</keyword>
<sequence>MKLYTQTMATDNNERYDIAFAGECLEGHDPAAVREAMGKLFKADDATLERLFCGTRQRIKRNCDKATALKYQKSLAAAGAKAIITLATAASPALEPVASPAPEQVVSEESDDGDLTLLPGGSDILRPDERTQHQEAALDLSHISLAETGDRLSEETVDKGPAVNAPNFDVAEPGAQIGPELAQTPSVAPDTSALDIAPVGEDLGAHSSQTSPPVSVSTEHLALADTGSDLLKAEERKVSNEQAPDTSHLALEPSENEPKT</sequence>
<name>A0ABZ0I745_9GAMM</name>